<dbReference type="Gene3D" id="3.40.190.10">
    <property type="entry name" value="Periplasmic binding protein-like II"/>
    <property type="match status" value="1"/>
</dbReference>
<dbReference type="AlphaFoldDB" id="A0A2W4LV97"/>
<organism evidence="6">
    <name type="scientific">Thermocrispum agreste</name>
    <dbReference type="NCBI Taxonomy" id="37925"/>
    <lineage>
        <taxon>Bacteria</taxon>
        <taxon>Bacillati</taxon>
        <taxon>Actinomycetota</taxon>
        <taxon>Actinomycetes</taxon>
        <taxon>Pseudonocardiales</taxon>
        <taxon>Pseudonocardiaceae</taxon>
        <taxon>Thermocrispum</taxon>
    </lineage>
</organism>
<dbReference type="STRING" id="1111738.GCA_000427905_02628"/>
<dbReference type="PANTHER" id="PTHR30061">
    <property type="entry name" value="MALTOSE-BINDING PERIPLASMIC PROTEIN"/>
    <property type="match status" value="1"/>
</dbReference>
<evidence type="ECO:0000313" key="7">
    <source>
        <dbReference type="Proteomes" id="UP000249324"/>
    </source>
</evidence>
<reference evidence="5" key="2">
    <citation type="submission" date="2018-05" db="EMBL/GenBank/DDBJ databases">
        <authorList>
            <person name="Moura L."/>
            <person name="Setubal J.C."/>
        </authorList>
    </citation>
    <scope>NUCLEOTIDE SEQUENCE</scope>
    <source>
        <strain evidence="5">ZC4RG45</strain>
    </source>
</reference>
<dbReference type="EMBL" id="QGUI01000151">
    <property type="protein sequence ID" value="PZM99566.1"/>
    <property type="molecule type" value="Genomic_DNA"/>
</dbReference>
<dbReference type="PROSITE" id="PS51257">
    <property type="entry name" value="PROKAR_LIPOPROTEIN"/>
    <property type="match status" value="1"/>
</dbReference>
<sequence>MRVVALGATATLALTAAAACGSDEADGDGKTITFVAAEYSDKTEPYWQDLVSRFEKANPGLKVDLQVISWDDIDGHVQNLVLNDKAPDLLNLNKFADFAEDGLLYKAGDVLPKEVLDDFIPSFAESSKFEGEQYGLPFIASARLLFYNKDLFAKAKISEPPKTWDELKEAAKKISDLPGDAIGYGLPLGPEEAQGEFQIWINSNGGHWVDDQGNWTIDSPENLETLQFLKSMVDEGLTQPNPAKTDRADVIEAFAAGRIGMIRGLPQTHNNIADQGNKFEYGIAPNPVAEEGMEPSTLGVQDYLMAFDNGKGAQETLRKFLTFFYQEENYSKFITTEGFLPTTQSASEALSDDEKMKPFVEALPQAKFYPVTDPKWTAVDGAVKQQIGKAVQGTDPKKVLEQLQKTAEG</sequence>
<dbReference type="GO" id="GO:0015768">
    <property type="term" value="P:maltose transport"/>
    <property type="evidence" value="ECO:0007669"/>
    <property type="project" value="TreeGrafter"/>
</dbReference>
<evidence type="ECO:0000313" key="5">
    <source>
        <dbReference type="EMBL" id="MFO7192507.1"/>
    </source>
</evidence>
<evidence type="ECO:0000313" key="6">
    <source>
        <dbReference type="EMBL" id="PZM99566.1"/>
    </source>
</evidence>
<dbReference type="GO" id="GO:0042956">
    <property type="term" value="P:maltodextrin transmembrane transport"/>
    <property type="evidence" value="ECO:0007669"/>
    <property type="project" value="TreeGrafter"/>
</dbReference>
<dbReference type="InterPro" id="IPR006059">
    <property type="entry name" value="SBP"/>
</dbReference>
<feature type="chain" id="PRO_5038612569" evidence="4">
    <location>
        <begin position="19"/>
        <end position="409"/>
    </location>
</feature>
<protein>
    <submittedName>
        <fullName evidence="6">ABC transporter substrate-binding protein</fullName>
    </submittedName>
    <submittedName>
        <fullName evidence="5">Extracellular solute-binding protein</fullName>
    </submittedName>
</protein>
<reference evidence="6" key="1">
    <citation type="submission" date="2018-05" db="EMBL/GenBank/DDBJ databases">
        <authorList>
            <person name="Lanie J.A."/>
            <person name="Ng W.-L."/>
            <person name="Kazmierczak K.M."/>
            <person name="Andrzejewski T.M."/>
            <person name="Davidsen T.M."/>
            <person name="Wayne K.J."/>
            <person name="Tettelin H."/>
            <person name="Glass J.I."/>
            <person name="Rusch D."/>
            <person name="Podicherti R."/>
            <person name="Tsui H.-C.T."/>
            <person name="Winkler M.E."/>
        </authorList>
    </citation>
    <scope>NUCLEOTIDE SEQUENCE</scope>
    <source>
        <strain evidence="6">ZC4RG45</strain>
    </source>
</reference>
<keyword evidence="2" id="KW-0813">Transport</keyword>
<dbReference type="EMBL" id="QGUI02000104">
    <property type="protein sequence ID" value="MFO7192507.1"/>
    <property type="molecule type" value="Genomic_DNA"/>
</dbReference>
<dbReference type="Proteomes" id="UP000249324">
    <property type="component" value="Unassembled WGS sequence"/>
</dbReference>
<evidence type="ECO:0000256" key="2">
    <source>
        <dbReference type="ARBA" id="ARBA00022448"/>
    </source>
</evidence>
<gene>
    <name evidence="5" type="ORF">DIU77_009730</name>
    <name evidence="6" type="ORF">DIU77_05515</name>
</gene>
<dbReference type="SUPFAM" id="SSF53850">
    <property type="entry name" value="Periplasmic binding protein-like II"/>
    <property type="match status" value="1"/>
</dbReference>
<dbReference type="GO" id="GO:1901982">
    <property type="term" value="F:maltose binding"/>
    <property type="evidence" value="ECO:0007669"/>
    <property type="project" value="TreeGrafter"/>
</dbReference>
<evidence type="ECO:0000256" key="3">
    <source>
        <dbReference type="ARBA" id="ARBA00022729"/>
    </source>
</evidence>
<feature type="signal peptide" evidence="4">
    <location>
        <begin position="1"/>
        <end position="18"/>
    </location>
</feature>
<evidence type="ECO:0000256" key="4">
    <source>
        <dbReference type="SAM" id="SignalP"/>
    </source>
</evidence>
<name>A0A2W4LV97_9PSEU</name>
<evidence type="ECO:0000256" key="1">
    <source>
        <dbReference type="ARBA" id="ARBA00008520"/>
    </source>
</evidence>
<dbReference type="PANTHER" id="PTHR30061:SF50">
    <property type="entry name" value="MALTOSE_MALTODEXTRIN-BINDING PERIPLASMIC PROTEIN"/>
    <property type="match status" value="1"/>
</dbReference>
<dbReference type="Pfam" id="PF01547">
    <property type="entry name" value="SBP_bac_1"/>
    <property type="match status" value="1"/>
</dbReference>
<keyword evidence="3 4" id="KW-0732">Signal</keyword>
<reference evidence="5 7" key="3">
    <citation type="journal article" date="2021" name="BMC Genomics">
        <title>Genome-resolved metagenome and metatranscriptome analyses of thermophilic composting reveal key bacterial players and their metabolic interactions.</title>
        <authorList>
            <person name="Braga L.P.P."/>
            <person name="Pereira R.V."/>
            <person name="Martins L.F."/>
            <person name="Moura L.M.S."/>
            <person name="Sanchez F.B."/>
            <person name="Patane J.S.L."/>
            <person name="da Silva A.M."/>
            <person name="Setubal J.C."/>
        </authorList>
    </citation>
    <scope>NUCLEOTIDE SEQUENCE [LARGE SCALE GENOMIC DNA]</scope>
    <source>
        <strain evidence="5">ZC4RG45</strain>
    </source>
</reference>
<reference evidence="5" key="4">
    <citation type="submission" date="2023-08" db="EMBL/GenBank/DDBJ databases">
        <authorList>
            <person name="Guima S.E.S."/>
            <person name="Martins L.F."/>
            <person name="Silva A.M."/>
            <person name="Setubal J.C."/>
        </authorList>
    </citation>
    <scope>NUCLEOTIDE SEQUENCE</scope>
    <source>
        <strain evidence="5">ZC4RG45</strain>
    </source>
</reference>
<dbReference type="GO" id="GO:0055052">
    <property type="term" value="C:ATP-binding cassette (ABC) transporter complex, substrate-binding subunit-containing"/>
    <property type="evidence" value="ECO:0007669"/>
    <property type="project" value="TreeGrafter"/>
</dbReference>
<accession>A0A2W4LV97</accession>
<comment type="similarity">
    <text evidence="1">Belongs to the bacterial solute-binding protein 1 family.</text>
</comment>
<proteinExistence type="inferred from homology"/>
<comment type="caution">
    <text evidence="6">The sequence shown here is derived from an EMBL/GenBank/DDBJ whole genome shotgun (WGS) entry which is preliminary data.</text>
</comment>